<gene>
    <name evidence="1" type="ORF">MLD38_000813</name>
</gene>
<comment type="caution">
    <text evidence="1">The sequence shown here is derived from an EMBL/GenBank/DDBJ whole genome shotgun (WGS) entry which is preliminary data.</text>
</comment>
<keyword evidence="2" id="KW-1185">Reference proteome</keyword>
<dbReference type="EMBL" id="CM042880">
    <property type="protein sequence ID" value="KAI4388491.1"/>
    <property type="molecule type" value="Genomic_DNA"/>
</dbReference>
<reference evidence="2" key="1">
    <citation type="journal article" date="2023" name="Front. Plant Sci.">
        <title>Chromosomal-level genome assembly of Melastoma candidum provides insights into trichome evolution.</title>
        <authorList>
            <person name="Zhong Y."/>
            <person name="Wu W."/>
            <person name="Sun C."/>
            <person name="Zou P."/>
            <person name="Liu Y."/>
            <person name="Dai S."/>
            <person name="Zhou R."/>
        </authorList>
    </citation>
    <scope>NUCLEOTIDE SEQUENCE [LARGE SCALE GENOMIC DNA]</scope>
</reference>
<dbReference type="Proteomes" id="UP001057402">
    <property type="component" value="Chromosome 1"/>
</dbReference>
<accession>A0ACB9SEL5</accession>
<sequence length="466" mass="51324">MIISGGCKKNVIAKYSDAESIVTFLITALQSCRSILSCEAIHGRVIKSVSYRHGFIGDQFVSKYVELGQPGDAEKLFDEISHKDAPSWNSLISSFSDRRCFRRCWEAFSRMKSEADVRPNDVTLLSVSSSCAYVGALDEGKLVHGMAEKIGAFGEVKVSNSLINMYRKSGDYDSACRLFIETVEKSLVTWNLMIAIYAEQGLAAEGMLMFDRMRTDCFRPDDGTMMAVLRACEESSAVSLVDATLALVLKSGFYEQMSISTAILDLFAKAGRLDDAKTVFGQMINPDRVAWTAMLSAYASQGRGSDAIELFNIMVSKGIEPDHVTFTHLLNACSHSGFLEQGKLYFNSMIDSYGIAPRVDHYSCMVDLLGRCGLVQEAYELIKGNSLEPNSAIWGALLGACKIHKDVVVGKEAAERLISMDPTDPRNYIMISSMYSEAGMCEEATRVRMMMKANCPVRLPGLSSVQ</sequence>
<evidence type="ECO:0000313" key="2">
    <source>
        <dbReference type="Proteomes" id="UP001057402"/>
    </source>
</evidence>
<name>A0ACB9SEL5_9MYRT</name>
<organism evidence="1 2">
    <name type="scientific">Melastoma candidum</name>
    <dbReference type="NCBI Taxonomy" id="119954"/>
    <lineage>
        <taxon>Eukaryota</taxon>
        <taxon>Viridiplantae</taxon>
        <taxon>Streptophyta</taxon>
        <taxon>Embryophyta</taxon>
        <taxon>Tracheophyta</taxon>
        <taxon>Spermatophyta</taxon>
        <taxon>Magnoliopsida</taxon>
        <taxon>eudicotyledons</taxon>
        <taxon>Gunneridae</taxon>
        <taxon>Pentapetalae</taxon>
        <taxon>rosids</taxon>
        <taxon>malvids</taxon>
        <taxon>Myrtales</taxon>
        <taxon>Melastomataceae</taxon>
        <taxon>Melastomatoideae</taxon>
        <taxon>Melastomateae</taxon>
        <taxon>Melastoma</taxon>
    </lineage>
</organism>
<evidence type="ECO:0000313" key="1">
    <source>
        <dbReference type="EMBL" id="KAI4388491.1"/>
    </source>
</evidence>
<proteinExistence type="predicted"/>
<protein>
    <submittedName>
        <fullName evidence="1">Uncharacterized protein</fullName>
    </submittedName>
</protein>